<evidence type="ECO:0000256" key="1">
    <source>
        <dbReference type="SAM" id="MobiDB-lite"/>
    </source>
</evidence>
<dbReference type="EMBL" id="CH473969">
    <property type="protein sequence ID" value="EDM07188.1"/>
    <property type="molecule type" value="Genomic_DNA"/>
</dbReference>
<feature type="region of interest" description="Disordered" evidence="1">
    <location>
        <begin position="264"/>
        <end position="285"/>
    </location>
</feature>
<protein>
    <submittedName>
        <fullName evidence="2">LRRGT00193</fullName>
    </submittedName>
    <submittedName>
        <fullName evidence="3">RCG65918</fullName>
    </submittedName>
</protein>
<evidence type="ECO:0000313" key="2">
    <source>
        <dbReference type="EMBL" id="AAS66284.1"/>
    </source>
</evidence>
<reference evidence="3" key="3">
    <citation type="submission" date="2005-09" db="EMBL/GenBank/DDBJ databases">
        <authorList>
            <person name="Mural R.J."/>
            <person name="Li P.W."/>
            <person name="Adams M.D."/>
            <person name="Amanatides P.G."/>
            <person name="Baden-Tillson H."/>
            <person name="Barnstead M."/>
            <person name="Chin S.H."/>
            <person name="Dew I."/>
            <person name="Evans C.A."/>
            <person name="Ferriera S."/>
            <person name="Flanigan M."/>
            <person name="Fosler C."/>
            <person name="Glodek A."/>
            <person name="Gu Z."/>
            <person name="Holt R.A."/>
            <person name="Jennings D."/>
            <person name="Kraft C.L."/>
            <person name="Lu F."/>
            <person name="Nguyen T."/>
            <person name="Nusskern D.R."/>
            <person name="Pfannkoch C.M."/>
            <person name="Sitter C."/>
            <person name="Sutton G.G."/>
            <person name="Venter J.C."/>
            <person name="Wang Z."/>
            <person name="Woodage T."/>
            <person name="Zheng X.H."/>
            <person name="Zhong F."/>
        </authorList>
    </citation>
    <scope>NUCLEOTIDE SEQUENCE</scope>
    <source>
        <strain evidence="3">BN</strain>
    </source>
</reference>
<sequence length="396" mass="43585">MRRVGSIPSTSAFERFQALIVKPPFPSNFGDYGEASAAKSLTKSLPLTPHFVVLACYLPNLRERSALNATDSERRSFVFMVLSILSTISLPVKRANSSQITLKASPDSTQISVEANRPVILRSFAFLKKETTSPNIVTFHQTGTQCYQLAAFYNTKQYQHPSSKYFIKYFGVLLSTFKRCSLPHPPHITALPPTITFTGGSVLAGPRASPSTGALTRLFIATYEDPPTPRTCALPFLHSPRFPDYLRFLSPAVVCVGRVPTPGRQLRRASDGRSQRGGQNGAIHFNSDRTDEMMYFVLDYFAGQTGVRNDSTVSGVALDLGVRGYSETRIMTGLQNVTIARSSLPSTKGHFKAEMLHTRVGHRTCLGRGTNAALRTETGTYVYITGGNARNSRNWD</sequence>
<proteinExistence type="evidence at transcript level"/>
<evidence type="ECO:0000313" key="3">
    <source>
        <dbReference type="EMBL" id="EDM07188.1"/>
    </source>
</evidence>
<gene>
    <name evidence="3" type="ORF">rCG_65918</name>
</gene>
<dbReference type="Proteomes" id="UP000234681">
    <property type="component" value="Chromosome X"/>
</dbReference>
<dbReference type="HOGENOM" id="CLU_696322_0_0_1"/>
<dbReference type="AlphaFoldDB" id="F7FIV0"/>
<name>F7FIV0_RAT</name>
<reference evidence="3" key="2">
    <citation type="journal article" date="2005" name="Genome Res.">
        <title>Gene and alternative splicing annotation with AIR.</title>
        <authorList>
            <person name="Florea L."/>
            <person name="Di Francesco V."/>
            <person name="Miller J."/>
            <person name="Turner R."/>
            <person name="Yao A."/>
            <person name="Harris M."/>
            <person name="Walenz B."/>
            <person name="Mobarry C."/>
            <person name="Merkulov G.V."/>
            <person name="Charlab R."/>
            <person name="Dew I."/>
            <person name="Deng Z."/>
            <person name="Istrail S."/>
            <person name="Li P."/>
            <person name="Sutton G."/>
        </authorList>
    </citation>
    <scope>NUCLEOTIDE SEQUENCE</scope>
    <source>
        <strain evidence="3">BN</strain>
    </source>
</reference>
<dbReference type="EMBL" id="AY539944">
    <property type="protein sequence ID" value="AAS66284.1"/>
    <property type="molecule type" value="mRNA"/>
</dbReference>
<reference evidence="2" key="1">
    <citation type="submission" date="2004-02" db="EMBL/GenBank/DDBJ databases">
        <title>Liver regeneration after PH.</title>
        <authorList>
            <person name="Xu C.S."/>
            <person name="Zhang L."/>
            <person name="Chang C.F."/>
            <person name="Han H.P."/>
            <person name="Wang G.P."/>
            <person name="Chai L.Q."/>
            <person name="Yuan J.Y."/>
            <person name="Yang K.J."/>
            <person name="Zhao L.F."/>
            <person name="Ma H."/>
            <person name="Wang L."/>
            <person name="Wang S.F."/>
            <person name="Xing X.K."/>
            <person name="Shen G.M."/>
            <person name="Shi J.B."/>
            <person name="Rahman S."/>
            <person name="Wang Q.N."/>
            <person name="Zhang J.B."/>
        </authorList>
    </citation>
    <scope>NUCLEOTIDE SEQUENCE</scope>
</reference>
<organism evidence="2">
    <name type="scientific">Rattus norvegicus</name>
    <name type="common">Rat</name>
    <dbReference type="NCBI Taxonomy" id="10116"/>
    <lineage>
        <taxon>Eukaryota</taxon>
        <taxon>Metazoa</taxon>
        <taxon>Chordata</taxon>
        <taxon>Craniata</taxon>
        <taxon>Vertebrata</taxon>
        <taxon>Euteleostomi</taxon>
        <taxon>Mammalia</taxon>
        <taxon>Eutheria</taxon>
        <taxon>Euarchontoglires</taxon>
        <taxon>Glires</taxon>
        <taxon>Rodentia</taxon>
        <taxon>Myomorpha</taxon>
        <taxon>Muroidea</taxon>
        <taxon>Muridae</taxon>
        <taxon>Murinae</taxon>
        <taxon>Rattus</taxon>
    </lineage>
</organism>
<accession>F7FIV0</accession>